<evidence type="ECO:0000313" key="1">
    <source>
        <dbReference type="EMBL" id="AZQ51150.1"/>
    </source>
</evidence>
<organism evidence="1 2">
    <name type="scientific">Burkholderia cenocepacia</name>
    <dbReference type="NCBI Taxonomy" id="95486"/>
    <lineage>
        <taxon>Bacteria</taxon>
        <taxon>Pseudomonadati</taxon>
        <taxon>Pseudomonadota</taxon>
        <taxon>Betaproteobacteria</taxon>
        <taxon>Burkholderiales</taxon>
        <taxon>Burkholderiaceae</taxon>
        <taxon>Burkholderia</taxon>
        <taxon>Burkholderia cepacia complex</taxon>
    </lineage>
</organism>
<evidence type="ECO:0000313" key="2">
    <source>
        <dbReference type="Proteomes" id="UP000277191"/>
    </source>
</evidence>
<dbReference type="EMBL" id="CP034545">
    <property type="protein sequence ID" value="AZQ51150.1"/>
    <property type="molecule type" value="Genomic_DNA"/>
</dbReference>
<proteinExistence type="predicted"/>
<accession>A0A3Q9F7G6</accession>
<dbReference type="AlphaFoldDB" id="A0A3Q9F7G6"/>
<name>A0A3Q9F7G6_9BURK</name>
<protein>
    <submittedName>
        <fullName evidence="1">Uncharacterized protein</fullName>
    </submittedName>
</protein>
<sequence>MYSIALGLLTLDFGAALISIPSNGDYDWMNEEWSDIRQEIVIIQGETSAKVIGVTGRFAEKGPHVVEILLPHIFVENEVVEHLLAKADPSGLGKTKLREAAVRTTCFSWGKLVSLNWSELGYAPGGTEYCILPIDGPAISMGFLRLDWDGLRIRPSS</sequence>
<gene>
    <name evidence="1" type="ORF">D5R55_09125</name>
</gene>
<dbReference type="Proteomes" id="UP000277191">
    <property type="component" value="Chromosome 1"/>
</dbReference>
<reference evidence="1 2" key="1">
    <citation type="submission" date="2018-12" db="EMBL/GenBank/DDBJ databases">
        <title>Cadmium resistance mechanism in endophytic bacteria Burkholderia cenocepacia YG-3.</title>
        <authorList>
            <person name="Zhang X."/>
            <person name="Wang X."/>
            <person name="Zhu Y."/>
        </authorList>
    </citation>
    <scope>NUCLEOTIDE SEQUENCE [LARGE SCALE GENOMIC DNA]</scope>
    <source>
        <strain evidence="1 2">YG-3</strain>
    </source>
</reference>